<keyword evidence="2" id="KW-0489">Methyltransferase</keyword>
<gene>
    <name evidence="2" type="ORF">V4C55_28810</name>
</gene>
<comment type="caution">
    <text evidence="2">The sequence shown here is derived from an EMBL/GenBank/DDBJ whole genome shotgun (WGS) entry which is preliminary data.</text>
</comment>
<evidence type="ECO:0000259" key="1">
    <source>
        <dbReference type="Pfam" id="PF13649"/>
    </source>
</evidence>
<name>A0ABU9QKA5_9BURK</name>
<dbReference type="GO" id="GO:0032259">
    <property type="term" value="P:methylation"/>
    <property type="evidence" value="ECO:0007669"/>
    <property type="project" value="UniProtKB-KW"/>
</dbReference>
<protein>
    <submittedName>
        <fullName evidence="2">Methyltransferase domain-containing protein</fullName>
    </submittedName>
</protein>
<dbReference type="Gene3D" id="3.40.50.150">
    <property type="entry name" value="Vaccinia Virus protein VP39"/>
    <property type="match status" value="1"/>
</dbReference>
<feature type="domain" description="Methyltransferase" evidence="1">
    <location>
        <begin position="112"/>
        <end position="211"/>
    </location>
</feature>
<evidence type="ECO:0000313" key="3">
    <source>
        <dbReference type="Proteomes" id="UP001494588"/>
    </source>
</evidence>
<keyword evidence="3" id="KW-1185">Reference proteome</keyword>
<dbReference type="Pfam" id="PF13649">
    <property type="entry name" value="Methyltransf_25"/>
    <property type="match status" value="1"/>
</dbReference>
<organism evidence="2 3">
    <name type="scientific">Paraburkholderia sabiae</name>
    <dbReference type="NCBI Taxonomy" id="273251"/>
    <lineage>
        <taxon>Bacteria</taxon>
        <taxon>Pseudomonadati</taxon>
        <taxon>Pseudomonadota</taxon>
        <taxon>Betaproteobacteria</taxon>
        <taxon>Burkholderiales</taxon>
        <taxon>Burkholderiaceae</taxon>
        <taxon>Paraburkholderia</taxon>
    </lineage>
</organism>
<keyword evidence="2" id="KW-0808">Transferase</keyword>
<dbReference type="GO" id="GO:0008168">
    <property type="term" value="F:methyltransferase activity"/>
    <property type="evidence" value="ECO:0007669"/>
    <property type="project" value="UniProtKB-KW"/>
</dbReference>
<dbReference type="InterPro" id="IPR041698">
    <property type="entry name" value="Methyltransf_25"/>
</dbReference>
<sequence length="341" mass="37584">MSHDVDAYAALQHYVSPDDHSRLVIQADGLAGAGRTYRYLAGLDANVRIPDFRDIGALEEGGQTSLAMYDFEGARQVYRNFLSWMFRTFRVDETEFRNDLIRRLRVLDGARVLITGCGNGDDVLAALKVVGPTGRVYASDLAPEMVVATHAALAEKGPDALARTSLSVCNASSLPFETGFFDAAFHFGGINLFDDVKGAIHEMTRVTKEAGRVVFGDEGVAPWLANTEYGRMVIANNYLWAHRAPIDLLPHEAVDPSLSWVLGNCFYLIDFEKRSSGPFIDPDVPHVGRRGGTMRSRYYGQLEGVAPELKEAVLAIASEQKTSVAEWLERAIREAIDRSPN</sequence>
<proteinExistence type="predicted"/>
<dbReference type="Proteomes" id="UP001494588">
    <property type="component" value="Unassembled WGS sequence"/>
</dbReference>
<dbReference type="InterPro" id="IPR029063">
    <property type="entry name" value="SAM-dependent_MTases_sf"/>
</dbReference>
<dbReference type="EMBL" id="JAZHGC010000028">
    <property type="protein sequence ID" value="MEM5289729.1"/>
    <property type="molecule type" value="Genomic_DNA"/>
</dbReference>
<reference evidence="2 3" key="1">
    <citation type="submission" date="2024-01" db="EMBL/GenBank/DDBJ databases">
        <title>The diversity of rhizobia nodulating Mimosa spp. in eleven states of Brazil covering several biomes is determined by host plant, location, and edaphic factors.</title>
        <authorList>
            <person name="Rouws L."/>
            <person name="Barauna A."/>
            <person name="Beukes C."/>
            <person name="De Faria S.M."/>
            <person name="Gross E."/>
            <person name="Dos Reis Junior F.B."/>
            <person name="Simon M."/>
            <person name="Maluk M."/>
            <person name="Odee D.W."/>
            <person name="Kenicer G."/>
            <person name="Young J.P.W."/>
            <person name="Reis V.M."/>
            <person name="Zilli J."/>
            <person name="James E.K."/>
        </authorList>
    </citation>
    <scope>NUCLEOTIDE SEQUENCE [LARGE SCALE GENOMIC DNA]</scope>
    <source>
        <strain evidence="2 3">JPY77</strain>
    </source>
</reference>
<dbReference type="SUPFAM" id="SSF53335">
    <property type="entry name" value="S-adenosyl-L-methionine-dependent methyltransferases"/>
    <property type="match status" value="1"/>
</dbReference>
<dbReference type="CDD" id="cd02440">
    <property type="entry name" value="AdoMet_MTases"/>
    <property type="match status" value="1"/>
</dbReference>
<accession>A0ABU9QKA5</accession>
<evidence type="ECO:0000313" key="2">
    <source>
        <dbReference type="EMBL" id="MEM5289729.1"/>
    </source>
</evidence>
<dbReference type="RefSeq" id="WP_201651000.1">
    <property type="nucleotide sequence ID" value="NZ_CAJHCS010000010.1"/>
</dbReference>